<dbReference type="Proteomes" id="UP001596310">
    <property type="component" value="Unassembled WGS sequence"/>
</dbReference>
<dbReference type="RefSeq" id="WP_125597540.1">
    <property type="nucleotide sequence ID" value="NZ_JBHSSM010000017.1"/>
</dbReference>
<sequence>MKRKTKLGLLGFMLEVLLSLLIGPNLIHGEEDQAVYLKDLTFLKAADDEMANEQFVRQEIGEVNSQANRSHPLNNNGESNFLKPGTKLYLYAPDNISAEGAGFYGAVYRDRQGLHLLSCISSKENTRQFYHLYGKYLHVSYQDFVVTSLQEGQGRIRQH</sequence>
<proteinExistence type="predicted"/>
<accession>A0ABW1UN14</accession>
<reference evidence="2" key="1">
    <citation type="journal article" date="2019" name="Int. J. Syst. Evol. Microbiol.">
        <title>The Global Catalogue of Microorganisms (GCM) 10K type strain sequencing project: providing services to taxonomists for standard genome sequencing and annotation.</title>
        <authorList>
            <consortium name="The Broad Institute Genomics Platform"/>
            <consortium name="The Broad Institute Genome Sequencing Center for Infectious Disease"/>
            <person name="Wu L."/>
            <person name="Ma J."/>
        </authorList>
    </citation>
    <scope>NUCLEOTIDE SEQUENCE [LARGE SCALE GENOMIC DNA]</scope>
    <source>
        <strain evidence="2">CCM 8897</strain>
    </source>
</reference>
<comment type="caution">
    <text evidence="1">The sequence shown here is derived from an EMBL/GenBank/DDBJ whole genome shotgun (WGS) entry which is preliminary data.</text>
</comment>
<dbReference type="EMBL" id="JBHSSM010000017">
    <property type="protein sequence ID" value="MFC6315349.1"/>
    <property type="molecule type" value="Genomic_DNA"/>
</dbReference>
<keyword evidence="2" id="KW-1185">Reference proteome</keyword>
<name>A0ABW1UN14_9LACO</name>
<evidence type="ECO:0000313" key="1">
    <source>
        <dbReference type="EMBL" id="MFC6315349.1"/>
    </source>
</evidence>
<evidence type="ECO:0000313" key="2">
    <source>
        <dbReference type="Proteomes" id="UP001596310"/>
    </source>
</evidence>
<organism evidence="1 2">
    <name type="scientific">Lapidilactobacillus achengensis</name>
    <dbReference type="NCBI Taxonomy" id="2486000"/>
    <lineage>
        <taxon>Bacteria</taxon>
        <taxon>Bacillati</taxon>
        <taxon>Bacillota</taxon>
        <taxon>Bacilli</taxon>
        <taxon>Lactobacillales</taxon>
        <taxon>Lactobacillaceae</taxon>
        <taxon>Lapidilactobacillus</taxon>
    </lineage>
</organism>
<gene>
    <name evidence="1" type="ORF">ACFQHW_07225</name>
</gene>
<protein>
    <submittedName>
        <fullName evidence="1">Uncharacterized protein</fullName>
    </submittedName>
</protein>